<evidence type="ECO:0000313" key="1">
    <source>
        <dbReference type="EnsemblMetazoa" id="PPA39623.1"/>
    </source>
</evidence>
<gene>
    <name evidence="1" type="primary">WBGene00277992</name>
</gene>
<proteinExistence type="predicted"/>
<reference evidence="1" key="2">
    <citation type="submission" date="2022-06" db="UniProtKB">
        <authorList>
            <consortium name="EnsemblMetazoa"/>
        </authorList>
    </citation>
    <scope>IDENTIFICATION</scope>
    <source>
        <strain evidence="1">PS312</strain>
    </source>
</reference>
<dbReference type="AlphaFoldDB" id="A0A2A6BC41"/>
<protein>
    <submittedName>
        <fullName evidence="1">Uncharacterized protein</fullName>
    </submittedName>
</protein>
<sequence>MSIIMRMTSMDHQKEDPGRILIGTSPTHEDYFVSLLLTTQVRTSAIYQLIATDNRQQKAKEKA</sequence>
<keyword evidence="2" id="KW-1185">Reference proteome</keyword>
<organism evidence="1 2">
    <name type="scientific">Pristionchus pacificus</name>
    <name type="common">Parasitic nematode worm</name>
    <dbReference type="NCBI Taxonomy" id="54126"/>
    <lineage>
        <taxon>Eukaryota</taxon>
        <taxon>Metazoa</taxon>
        <taxon>Ecdysozoa</taxon>
        <taxon>Nematoda</taxon>
        <taxon>Chromadorea</taxon>
        <taxon>Rhabditida</taxon>
        <taxon>Rhabditina</taxon>
        <taxon>Diplogasteromorpha</taxon>
        <taxon>Diplogasteroidea</taxon>
        <taxon>Neodiplogasteridae</taxon>
        <taxon>Pristionchus</taxon>
    </lineage>
</organism>
<evidence type="ECO:0000313" key="2">
    <source>
        <dbReference type="Proteomes" id="UP000005239"/>
    </source>
</evidence>
<accession>A0A8R1YWE8</accession>
<dbReference type="Proteomes" id="UP000005239">
    <property type="component" value="Unassembled WGS sequence"/>
</dbReference>
<reference evidence="2" key="1">
    <citation type="journal article" date="2008" name="Nat. Genet.">
        <title>The Pristionchus pacificus genome provides a unique perspective on nematode lifestyle and parasitism.</title>
        <authorList>
            <person name="Dieterich C."/>
            <person name="Clifton S.W."/>
            <person name="Schuster L.N."/>
            <person name="Chinwalla A."/>
            <person name="Delehaunty K."/>
            <person name="Dinkelacker I."/>
            <person name="Fulton L."/>
            <person name="Fulton R."/>
            <person name="Godfrey J."/>
            <person name="Minx P."/>
            <person name="Mitreva M."/>
            <person name="Roeseler W."/>
            <person name="Tian H."/>
            <person name="Witte H."/>
            <person name="Yang S.P."/>
            <person name="Wilson R.K."/>
            <person name="Sommer R.J."/>
        </authorList>
    </citation>
    <scope>NUCLEOTIDE SEQUENCE [LARGE SCALE GENOMIC DNA]</scope>
    <source>
        <strain evidence="2">PS312</strain>
    </source>
</reference>
<name>A0A2A6BC41_PRIPA</name>
<dbReference type="EnsemblMetazoa" id="PPA39623.1">
    <property type="protein sequence ID" value="PPA39623.1"/>
    <property type="gene ID" value="WBGene00277992"/>
</dbReference>
<accession>A0A2A6BC41</accession>